<comment type="similarity">
    <text evidence="1">Belongs to the class-III pyridoxal-phosphate-dependent aminotransferase family.</text>
</comment>
<dbReference type="InterPro" id="IPR015421">
    <property type="entry name" value="PyrdxlP-dep_Trfase_major"/>
</dbReference>
<dbReference type="AlphaFoldDB" id="A0A8H4U9V2"/>
<dbReference type="Proteomes" id="UP000622797">
    <property type="component" value="Unassembled WGS sequence"/>
</dbReference>
<protein>
    <recommendedName>
        <fullName evidence="6">Aminotransferase</fullName>
    </recommendedName>
</protein>
<comment type="caution">
    <text evidence="4">The sequence shown here is derived from an EMBL/GenBank/DDBJ whole genome shotgun (WGS) entry which is preliminary data.</text>
</comment>
<evidence type="ECO:0000313" key="4">
    <source>
        <dbReference type="EMBL" id="KAF4972442.1"/>
    </source>
</evidence>
<dbReference type="GO" id="GO:0005829">
    <property type="term" value="C:cytosol"/>
    <property type="evidence" value="ECO:0007669"/>
    <property type="project" value="TreeGrafter"/>
</dbReference>
<dbReference type="CDD" id="cd00610">
    <property type="entry name" value="OAT_like"/>
    <property type="match status" value="1"/>
</dbReference>
<dbReference type="SUPFAM" id="SSF53383">
    <property type="entry name" value="PLP-dependent transferases"/>
    <property type="match status" value="1"/>
</dbReference>
<dbReference type="InterPro" id="IPR005814">
    <property type="entry name" value="Aminotrans_3"/>
</dbReference>
<keyword evidence="3" id="KW-0539">Nucleus</keyword>
<name>A0A8H4U9V2_9HYPO</name>
<reference evidence="4" key="2">
    <citation type="submission" date="2020-05" db="EMBL/GenBank/DDBJ databases">
        <authorList>
            <person name="Kim H.-S."/>
            <person name="Proctor R.H."/>
            <person name="Brown D.W."/>
        </authorList>
    </citation>
    <scope>NUCLEOTIDE SEQUENCE</scope>
    <source>
        <strain evidence="4">NRRL 20472</strain>
    </source>
</reference>
<dbReference type="GO" id="GO:0008483">
    <property type="term" value="F:transaminase activity"/>
    <property type="evidence" value="ECO:0007669"/>
    <property type="project" value="InterPro"/>
</dbReference>
<sequence length="947" mass="104801">MAHPFVSNSNILHRSFAQRPEKVVSASGVSLFLESGREILDASAGPAVSCLGFGFGSERIAQAVTNQIEQLAYLYSGARFTCDVTEELASMLLQGQPGGLSKAIFVNSGSEATDAAIKLATQYWHERGMPQKQHVIARKQSYHGNTIGALCISGHNSRRAMYCHWLSQNVSFVDPCFAYRLKGNESDEAYVRRLADQLEAEISRVGPENVSAFVAETVSGTTLGCLPAVPGYFKAVREICDKHDVLLILDEIMCGMGKTGTMHAWEQEGISGPDIQMIGKALGGGFIPLSGVLLRNKIFDALASGSGGLAHGHTFQAHPVACAAALEVQRIIRDEDILANVRDMGKTLENLLQERIGPLEFVGNIRGRGLFWAVEFVQDRRSKTPFPASMRLCHQIVDKALDLGLNILGNLGETGEVDKNYKHDNRHGYHYAKAPRGEPSPADFSIGIDLIRESNGRITRNFVLGGNPERRIRSTETWMSNMPKKKCDQLYPVCSHCLRLNLVCKREPPRSLPPSSSVVSEGSAIKETSVVRTPSIDQQIKEVTQLCQPLGLSLGPGDSNSENLVGSRRVMLRYYTVTLAFLLTTNLENNCFLSVILPMAFECPALMYAVSAWASSHLALRDEEFRPVSLRHRGHALASLQKSMQHNELSTEMCLAVTMVLCSMESIAEATDGWYPHLTGAAAALARQPEQSRSAADPKQAVQATFEGRWLLRNFAYHDIMMSVSMDCRPLIRGFYWASEDDSLADSYFGFASRILFLISETSILNADFAEAKLASQTRGNSGHDFSERSHIIELELQNWVCPSGQDDSPLALLGEAYRNAALIHLYRTLGRHISGYAVILKAKVKACVESICKLSRQVSEGCLVECTLLFPLFMAGGEAHETTEIQIVREKLCEMIKWRKFRNVEACLEVLDEVWRRRADGSRREDDDKVDWLDVVKSWGWKLSIS</sequence>
<dbReference type="OrthoDB" id="5419315at2759"/>
<evidence type="ECO:0000256" key="2">
    <source>
        <dbReference type="ARBA" id="ARBA00022898"/>
    </source>
</evidence>
<organism evidence="4 5">
    <name type="scientific">Fusarium sarcochroum</name>
    <dbReference type="NCBI Taxonomy" id="1208366"/>
    <lineage>
        <taxon>Eukaryota</taxon>
        <taxon>Fungi</taxon>
        <taxon>Dikarya</taxon>
        <taxon>Ascomycota</taxon>
        <taxon>Pezizomycotina</taxon>
        <taxon>Sordariomycetes</taxon>
        <taxon>Hypocreomycetidae</taxon>
        <taxon>Hypocreales</taxon>
        <taxon>Nectriaceae</taxon>
        <taxon>Fusarium</taxon>
        <taxon>Fusarium lateritium species complex</taxon>
    </lineage>
</organism>
<dbReference type="GO" id="GO:0030170">
    <property type="term" value="F:pyridoxal phosphate binding"/>
    <property type="evidence" value="ECO:0007669"/>
    <property type="project" value="InterPro"/>
</dbReference>
<dbReference type="GO" id="GO:0000981">
    <property type="term" value="F:DNA-binding transcription factor activity, RNA polymerase II-specific"/>
    <property type="evidence" value="ECO:0007669"/>
    <property type="project" value="InterPro"/>
</dbReference>
<dbReference type="Gene3D" id="3.40.640.10">
    <property type="entry name" value="Type I PLP-dependent aspartate aminotransferase-like (Major domain)"/>
    <property type="match status" value="1"/>
</dbReference>
<dbReference type="Pfam" id="PF00202">
    <property type="entry name" value="Aminotran_3"/>
    <property type="match status" value="1"/>
</dbReference>
<keyword evidence="5" id="KW-1185">Reference proteome</keyword>
<dbReference type="InterPro" id="IPR021858">
    <property type="entry name" value="Fun_TF"/>
</dbReference>
<dbReference type="NCBIfam" id="NF005685">
    <property type="entry name" value="PRK07483.1"/>
    <property type="match status" value="1"/>
</dbReference>
<dbReference type="GO" id="GO:0008270">
    <property type="term" value="F:zinc ion binding"/>
    <property type="evidence" value="ECO:0007669"/>
    <property type="project" value="InterPro"/>
</dbReference>
<gene>
    <name evidence="4" type="ORF">FSARC_1009</name>
</gene>
<dbReference type="InterPro" id="IPR001138">
    <property type="entry name" value="Zn2Cys6_DnaBD"/>
</dbReference>
<dbReference type="PANTHER" id="PTHR43094">
    <property type="entry name" value="AMINOTRANSFERASE"/>
    <property type="match status" value="1"/>
</dbReference>
<dbReference type="InterPro" id="IPR015422">
    <property type="entry name" value="PyrdxlP-dep_Trfase_small"/>
</dbReference>
<evidence type="ECO:0000256" key="1">
    <source>
        <dbReference type="ARBA" id="ARBA00008954"/>
    </source>
</evidence>
<evidence type="ECO:0000313" key="5">
    <source>
        <dbReference type="Proteomes" id="UP000622797"/>
    </source>
</evidence>
<evidence type="ECO:0000256" key="3">
    <source>
        <dbReference type="ARBA" id="ARBA00023242"/>
    </source>
</evidence>
<keyword evidence="2" id="KW-0663">Pyridoxal phosphate</keyword>
<dbReference type="InterPro" id="IPR015424">
    <property type="entry name" value="PyrdxlP-dep_Trfase"/>
</dbReference>
<dbReference type="EMBL" id="JABEXW010000057">
    <property type="protein sequence ID" value="KAF4972442.1"/>
    <property type="molecule type" value="Genomic_DNA"/>
</dbReference>
<dbReference type="CDD" id="cd00067">
    <property type="entry name" value="GAL4"/>
    <property type="match status" value="1"/>
</dbReference>
<dbReference type="PANTHER" id="PTHR43094:SF1">
    <property type="entry name" value="AMINOTRANSFERASE CLASS-III"/>
    <property type="match status" value="1"/>
</dbReference>
<dbReference type="Gene3D" id="3.90.1150.10">
    <property type="entry name" value="Aspartate Aminotransferase, domain 1"/>
    <property type="match status" value="1"/>
</dbReference>
<accession>A0A8H4U9V2</accession>
<proteinExistence type="inferred from homology"/>
<evidence type="ECO:0008006" key="6">
    <source>
        <dbReference type="Google" id="ProtNLM"/>
    </source>
</evidence>
<dbReference type="CDD" id="cd12148">
    <property type="entry name" value="fungal_TF_MHR"/>
    <property type="match status" value="1"/>
</dbReference>
<dbReference type="Pfam" id="PF11951">
    <property type="entry name" value="Fungal_trans_2"/>
    <property type="match status" value="1"/>
</dbReference>
<reference evidence="4" key="1">
    <citation type="journal article" date="2020" name="BMC Genomics">
        <title>Correction to: Identification and distribution of gene clusters required for synthesis of sphingolipid metabolism inhibitors in diverse species of the filamentous fungus Fusarium.</title>
        <authorList>
            <person name="Kim H.S."/>
            <person name="Lohmar J.M."/>
            <person name="Busman M."/>
            <person name="Brown D.W."/>
            <person name="Naumann T.A."/>
            <person name="Divon H.H."/>
            <person name="Lysoe E."/>
            <person name="Uhlig S."/>
            <person name="Proctor R.H."/>
        </authorList>
    </citation>
    <scope>NUCLEOTIDE SEQUENCE</scope>
    <source>
        <strain evidence="4">NRRL 20472</strain>
    </source>
</reference>